<dbReference type="AlphaFoldDB" id="A0AAE7NPY1"/>
<sequence>MSRSPLSALDDLHFEPDEAPAERRASVEALENAVYQSLRRPLEPEVMEKPSTPRRVRNGRKTLFVVAAVGVSAVAALFFALKVEAQQESAIAASFAAAVQSMKTARPQQSAGQTVTPEQSEQLLQQFMEWRQKTGSAETSQ</sequence>
<feature type="transmembrane region" description="Helical" evidence="2">
    <location>
        <begin position="63"/>
        <end position="81"/>
    </location>
</feature>
<keyword evidence="2" id="KW-0472">Membrane</keyword>
<gene>
    <name evidence="3" type="ORF">WN72_25110</name>
</gene>
<feature type="compositionally biased region" description="Basic and acidic residues" evidence="1">
    <location>
        <begin position="10"/>
        <end position="25"/>
    </location>
</feature>
<protein>
    <submittedName>
        <fullName evidence="3">Uncharacterized protein</fullName>
    </submittedName>
</protein>
<dbReference type="Proteomes" id="UP000594015">
    <property type="component" value="Chromosome"/>
</dbReference>
<evidence type="ECO:0000256" key="2">
    <source>
        <dbReference type="SAM" id="Phobius"/>
    </source>
</evidence>
<feature type="region of interest" description="Disordered" evidence="1">
    <location>
        <begin position="1"/>
        <end position="25"/>
    </location>
</feature>
<dbReference type="KEGG" id="barh:WN72_25110"/>
<organism evidence="3 4">
    <name type="scientific">Bradyrhizobium arachidis</name>
    <dbReference type="NCBI Taxonomy" id="858423"/>
    <lineage>
        <taxon>Bacteria</taxon>
        <taxon>Pseudomonadati</taxon>
        <taxon>Pseudomonadota</taxon>
        <taxon>Alphaproteobacteria</taxon>
        <taxon>Hyphomicrobiales</taxon>
        <taxon>Nitrobacteraceae</taxon>
        <taxon>Bradyrhizobium</taxon>
    </lineage>
</organism>
<evidence type="ECO:0000256" key="1">
    <source>
        <dbReference type="SAM" id="MobiDB-lite"/>
    </source>
</evidence>
<proteinExistence type="predicted"/>
<name>A0AAE7NPY1_9BRAD</name>
<accession>A0AAE7NPY1</accession>
<reference evidence="3 4" key="1">
    <citation type="submission" date="2018-06" db="EMBL/GenBank/DDBJ databases">
        <title>Comparative genomics of Bradyrhizobium nodulating Arachidis hypogaea.</title>
        <authorList>
            <person name="Li Y."/>
        </authorList>
    </citation>
    <scope>NUCLEOTIDE SEQUENCE [LARGE SCALE GENOMIC DNA]</scope>
    <source>
        <strain evidence="3 4">CCBAU 051107</strain>
    </source>
</reference>
<evidence type="ECO:0000313" key="3">
    <source>
        <dbReference type="EMBL" id="QOZ69231.1"/>
    </source>
</evidence>
<dbReference type="EMBL" id="CP030050">
    <property type="protein sequence ID" value="QOZ69231.1"/>
    <property type="molecule type" value="Genomic_DNA"/>
</dbReference>
<evidence type="ECO:0000313" key="4">
    <source>
        <dbReference type="Proteomes" id="UP000594015"/>
    </source>
</evidence>
<keyword evidence="2" id="KW-0812">Transmembrane</keyword>
<keyword evidence="2" id="KW-1133">Transmembrane helix</keyword>